<sequence length="129" mass="14269">MYTRGDIMRATAAWEDNSPPALRLWPFDAPRWGVRSKKNLRGLPGKFEPSSKEKGIKSSRPGRRDGSGYQARILLRSRHAPLAASRAHGTGPISARKRARKPRRVRLAPTNLLPSRASTDLCNPGTCSI</sequence>
<dbReference type="EMBL" id="OW152836">
    <property type="protein sequence ID" value="CAH2057328.1"/>
    <property type="molecule type" value="Genomic_DNA"/>
</dbReference>
<gene>
    <name evidence="2" type="ORF">IPOD504_LOCUS10160</name>
</gene>
<feature type="compositionally biased region" description="Basic and acidic residues" evidence="1">
    <location>
        <begin position="49"/>
        <end position="66"/>
    </location>
</feature>
<name>A0ABN8IK67_9NEOP</name>
<organism evidence="2 3">
    <name type="scientific">Iphiclides podalirius</name>
    <name type="common">scarce swallowtail</name>
    <dbReference type="NCBI Taxonomy" id="110791"/>
    <lineage>
        <taxon>Eukaryota</taxon>
        <taxon>Metazoa</taxon>
        <taxon>Ecdysozoa</taxon>
        <taxon>Arthropoda</taxon>
        <taxon>Hexapoda</taxon>
        <taxon>Insecta</taxon>
        <taxon>Pterygota</taxon>
        <taxon>Neoptera</taxon>
        <taxon>Endopterygota</taxon>
        <taxon>Lepidoptera</taxon>
        <taxon>Glossata</taxon>
        <taxon>Ditrysia</taxon>
        <taxon>Papilionoidea</taxon>
        <taxon>Papilionidae</taxon>
        <taxon>Papilioninae</taxon>
        <taxon>Iphiclides</taxon>
    </lineage>
</organism>
<accession>A0ABN8IK67</accession>
<evidence type="ECO:0000313" key="2">
    <source>
        <dbReference type="EMBL" id="CAH2057328.1"/>
    </source>
</evidence>
<reference evidence="2" key="1">
    <citation type="submission" date="2022-03" db="EMBL/GenBank/DDBJ databases">
        <authorList>
            <person name="Martin H S."/>
        </authorList>
    </citation>
    <scope>NUCLEOTIDE SEQUENCE</scope>
</reference>
<dbReference type="Proteomes" id="UP000837857">
    <property type="component" value="Chromosome 24"/>
</dbReference>
<feature type="compositionally biased region" description="Basic residues" evidence="1">
    <location>
        <begin position="95"/>
        <end position="104"/>
    </location>
</feature>
<evidence type="ECO:0000313" key="3">
    <source>
        <dbReference type="Proteomes" id="UP000837857"/>
    </source>
</evidence>
<feature type="non-terminal residue" evidence="2">
    <location>
        <position position="1"/>
    </location>
</feature>
<proteinExistence type="predicted"/>
<keyword evidence="3" id="KW-1185">Reference proteome</keyword>
<protein>
    <submittedName>
        <fullName evidence="2">Uncharacterized protein</fullName>
    </submittedName>
</protein>
<feature type="region of interest" description="Disordered" evidence="1">
    <location>
        <begin position="38"/>
        <end position="104"/>
    </location>
</feature>
<evidence type="ECO:0000256" key="1">
    <source>
        <dbReference type="SAM" id="MobiDB-lite"/>
    </source>
</evidence>